<evidence type="ECO:0000256" key="1">
    <source>
        <dbReference type="PROSITE-ProRule" id="PRU00169"/>
    </source>
</evidence>
<dbReference type="PROSITE" id="PS50930">
    <property type="entry name" value="HTH_LYTTR"/>
    <property type="match status" value="1"/>
</dbReference>
<proteinExistence type="predicted"/>
<feature type="modified residue" description="4-aspartylphosphate" evidence="1">
    <location>
        <position position="54"/>
    </location>
</feature>
<dbReference type="SMART" id="SM00448">
    <property type="entry name" value="REC"/>
    <property type="match status" value="1"/>
</dbReference>
<evidence type="ECO:0000313" key="4">
    <source>
        <dbReference type="EMBL" id="MFC3811324.1"/>
    </source>
</evidence>
<dbReference type="SMART" id="SM00850">
    <property type="entry name" value="LytTR"/>
    <property type="match status" value="1"/>
</dbReference>
<dbReference type="Pfam" id="PF04397">
    <property type="entry name" value="LytTR"/>
    <property type="match status" value="1"/>
</dbReference>
<dbReference type="InterPro" id="IPR001789">
    <property type="entry name" value="Sig_transdc_resp-reg_receiver"/>
</dbReference>
<sequence length="249" mass="28241">MYTCIVVDDSLIERDLMAIHVSKIKNLRLLAECSNGLEALEIIQTQEVDIVFSDIDMPELSGIALVKNLKKAPVFVFITSYADYAVESYNLDVIDFVVKPAGFERIVKAANKAMEYIDLKRHQIGSETPAIAAPKVEQDFFFVKENNGYLKITHQEVAFIESMGDFSKINTLDEKVHIVLVSLKNIAEQLPDAIFKRVHKQYIINMQHIKSIAPTEITLSNQKVVPLSNSYKAEIMDKMVDQNTLKRFT</sequence>
<comment type="caution">
    <text evidence="4">The sequence shown here is derived from an EMBL/GenBank/DDBJ whole genome shotgun (WGS) entry which is preliminary data.</text>
</comment>
<evidence type="ECO:0000259" key="3">
    <source>
        <dbReference type="PROSITE" id="PS50930"/>
    </source>
</evidence>
<protein>
    <submittedName>
        <fullName evidence="4">LytR/AlgR family response regulator transcription factor</fullName>
    </submittedName>
</protein>
<dbReference type="SUPFAM" id="SSF52172">
    <property type="entry name" value="CheY-like"/>
    <property type="match status" value="1"/>
</dbReference>
<dbReference type="PANTHER" id="PTHR37299:SF1">
    <property type="entry name" value="STAGE 0 SPORULATION PROTEIN A HOMOLOG"/>
    <property type="match status" value="1"/>
</dbReference>
<dbReference type="PROSITE" id="PS50110">
    <property type="entry name" value="RESPONSE_REGULATORY"/>
    <property type="match status" value="1"/>
</dbReference>
<accession>A0ABV7YXM3</accession>
<gene>
    <name evidence="4" type="ORF">ACFOOI_11730</name>
</gene>
<dbReference type="Pfam" id="PF00072">
    <property type="entry name" value="Response_reg"/>
    <property type="match status" value="1"/>
</dbReference>
<feature type="domain" description="Response regulatory" evidence="2">
    <location>
        <begin position="3"/>
        <end position="114"/>
    </location>
</feature>
<dbReference type="InterPro" id="IPR007492">
    <property type="entry name" value="LytTR_DNA-bd_dom"/>
</dbReference>
<dbReference type="InterPro" id="IPR011006">
    <property type="entry name" value="CheY-like_superfamily"/>
</dbReference>
<organism evidence="4 5">
    <name type="scientific">Lacihabitans lacunae</name>
    <dbReference type="NCBI Taxonomy" id="1028214"/>
    <lineage>
        <taxon>Bacteria</taxon>
        <taxon>Pseudomonadati</taxon>
        <taxon>Bacteroidota</taxon>
        <taxon>Cytophagia</taxon>
        <taxon>Cytophagales</taxon>
        <taxon>Leadbetterellaceae</taxon>
        <taxon>Lacihabitans</taxon>
    </lineage>
</organism>
<dbReference type="Gene3D" id="2.40.50.1020">
    <property type="entry name" value="LytTr DNA-binding domain"/>
    <property type="match status" value="1"/>
</dbReference>
<feature type="domain" description="HTH LytTR-type" evidence="3">
    <location>
        <begin position="182"/>
        <end position="241"/>
    </location>
</feature>
<dbReference type="InterPro" id="IPR046947">
    <property type="entry name" value="LytR-like"/>
</dbReference>
<reference evidence="5" key="1">
    <citation type="journal article" date="2019" name="Int. J. Syst. Evol. Microbiol.">
        <title>The Global Catalogue of Microorganisms (GCM) 10K type strain sequencing project: providing services to taxonomists for standard genome sequencing and annotation.</title>
        <authorList>
            <consortium name="The Broad Institute Genomics Platform"/>
            <consortium name="The Broad Institute Genome Sequencing Center for Infectious Disease"/>
            <person name="Wu L."/>
            <person name="Ma J."/>
        </authorList>
    </citation>
    <scope>NUCLEOTIDE SEQUENCE [LARGE SCALE GENOMIC DNA]</scope>
    <source>
        <strain evidence="5">CECT 7956</strain>
    </source>
</reference>
<dbReference type="RefSeq" id="WP_379838165.1">
    <property type="nucleotide sequence ID" value="NZ_JBHRYQ010000001.1"/>
</dbReference>
<dbReference type="Proteomes" id="UP001595616">
    <property type="component" value="Unassembled WGS sequence"/>
</dbReference>
<dbReference type="Gene3D" id="3.40.50.2300">
    <property type="match status" value="1"/>
</dbReference>
<dbReference type="EMBL" id="JBHRYQ010000001">
    <property type="protein sequence ID" value="MFC3811324.1"/>
    <property type="molecule type" value="Genomic_DNA"/>
</dbReference>
<keyword evidence="5" id="KW-1185">Reference proteome</keyword>
<evidence type="ECO:0000313" key="5">
    <source>
        <dbReference type="Proteomes" id="UP001595616"/>
    </source>
</evidence>
<keyword evidence="1" id="KW-0597">Phosphoprotein</keyword>
<name>A0ABV7YXM3_9BACT</name>
<dbReference type="PANTHER" id="PTHR37299">
    <property type="entry name" value="TRANSCRIPTIONAL REGULATOR-RELATED"/>
    <property type="match status" value="1"/>
</dbReference>
<evidence type="ECO:0000259" key="2">
    <source>
        <dbReference type="PROSITE" id="PS50110"/>
    </source>
</evidence>